<proteinExistence type="predicted"/>
<feature type="compositionally biased region" description="Basic residues" evidence="1">
    <location>
        <begin position="1"/>
        <end position="15"/>
    </location>
</feature>
<feature type="domain" description="Clr5" evidence="2">
    <location>
        <begin position="51"/>
        <end position="101"/>
    </location>
</feature>
<dbReference type="EMBL" id="JAQQWE010000008">
    <property type="protein sequence ID" value="KAK7943002.1"/>
    <property type="molecule type" value="Genomic_DNA"/>
</dbReference>
<organism evidence="3 4">
    <name type="scientific">Apiospora aurea</name>
    <dbReference type="NCBI Taxonomy" id="335848"/>
    <lineage>
        <taxon>Eukaryota</taxon>
        <taxon>Fungi</taxon>
        <taxon>Dikarya</taxon>
        <taxon>Ascomycota</taxon>
        <taxon>Pezizomycotina</taxon>
        <taxon>Sordariomycetes</taxon>
        <taxon>Xylariomycetidae</taxon>
        <taxon>Amphisphaeriales</taxon>
        <taxon>Apiosporaceae</taxon>
        <taxon>Apiospora</taxon>
    </lineage>
</organism>
<gene>
    <name evidence="3" type="ORF">PG986_012115</name>
</gene>
<accession>A0ABR1PZ36</accession>
<dbReference type="Pfam" id="PF14420">
    <property type="entry name" value="Clr5"/>
    <property type="match status" value="1"/>
</dbReference>
<keyword evidence="4" id="KW-1185">Reference proteome</keyword>
<sequence length="534" mass="60391">MRVSHKTLPVRKAPPRPRDDANSNKKKVKKTSRPSMAMSHSQPQSWARPFDWSAHQGIITQLYIVEDLPLKEVEEIMREDFKFHATPKMYKDHFRKWGLRKNLSSQFVEDFMRTRPANLTPTARSPNGSTVVDRNLDRRMNRYLRSGSGSGSGCPNAQPIHFIYDMGSPQRFESPGNLKHAEQTMHLIGDYIAAMDSRSGALGPTYNMAAGKAYHWITLVGIARSFLYEGQLGMGHGRTKLGFAVLNQCFEIFKDMLGPNPWLILAAFYGAYDLARLDPELATRFMRYIENLANIKQHQFHHLFATLRQSGSDGVLENFETVILRYFMDRMAGSFRDRKMVLDIMRSFSYGFKMAFPNKAMPTIEAPPAMVQKAFDRLKGKSDTLLIPPVPLNDQPSSGLAAMVSFPRSPMEDFLQGWTNTRPTPNSPSPSASASSVDTTAVSDMGSHWQGSDIAESPPALDRSMVEMIILNKVVEETSVEIHSGNLSVTARLMDLRACSDNPTKEYSDIKELRPAYYYLMDFYMQNSSIYLPH</sequence>
<name>A0ABR1PZ36_9PEZI</name>
<dbReference type="GeneID" id="92081399"/>
<feature type="region of interest" description="Disordered" evidence="1">
    <location>
        <begin position="415"/>
        <end position="457"/>
    </location>
</feature>
<dbReference type="InterPro" id="IPR025676">
    <property type="entry name" value="Clr5_dom"/>
</dbReference>
<evidence type="ECO:0000313" key="3">
    <source>
        <dbReference type="EMBL" id="KAK7943002.1"/>
    </source>
</evidence>
<dbReference type="RefSeq" id="XP_066695033.1">
    <property type="nucleotide sequence ID" value="XM_066848337.1"/>
</dbReference>
<feature type="region of interest" description="Disordered" evidence="1">
    <location>
        <begin position="1"/>
        <end position="46"/>
    </location>
</feature>
<evidence type="ECO:0000259" key="2">
    <source>
        <dbReference type="Pfam" id="PF14420"/>
    </source>
</evidence>
<evidence type="ECO:0000313" key="4">
    <source>
        <dbReference type="Proteomes" id="UP001391051"/>
    </source>
</evidence>
<evidence type="ECO:0000256" key="1">
    <source>
        <dbReference type="SAM" id="MobiDB-lite"/>
    </source>
</evidence>
<reference evidence="3 4" key="1">
    <citation type="submission" date="2023-01" db="EMBL/GenBank/DDBJ databases">
        <title>Analysis of 21 Apiospora genomes using comparative genomics revels a genus with tremendous synthesis potential of carbohydrate active enzymes and secondary metabolites.</title>
        <authorList>
            <person name="Sorensen T."/>
        </authorList>
    </citation>
    <scope>NUCLEOTIDE SEQUENCE [LARGE SCALE GENOMIC DNA]</scope>
    <source>
        <strain evidence="3 4">CBS 24483</strain>
    </source>
</reference>
<comment type="caution">
    <text evidence="3">The sequence shown here is derived from an EMBL/GenBank/DDBJ whole genome shotgun (WGS) entry which is preliminary data.</text>
</comment>
<protein>
    <recommendedName>
        <fullName evidence="2">Clr5 domain-containing protein</fullName>
    </recommendedName>
</protein>
<dbReference type="PANTHER" id="PTHR38788">
    <property type="entry name" value="CLR5 DOMAIN-CONTAINING PROTEIN"/>
    <property type="match status" value="1"/>
</dbReference>
<dbReference type="Proteomes" id="UP001391051">
    <property type="component" value="Unassembled WGS sequence"/>
</dbReference>
<feature type="compositionally biased region" description="Low complexity" evidence="1">
    <location>
        <begin position="429"/>
        <end position="444"/>
    </location>
</feature>
<dbReference type="PANTHER" id="PTHR38788:SF3">
    <property type="entry name" value="CLR5 DOMAIN-CONTAINING PROTEIN"/>
    <property type="match status" value="1"/>
</dbReference>